<evidence type="ECO:0000313" key="1">
    <source>
        <dbReference type="EMBL" id="JAP90393.1"/>
    </source>
</evidence>
<protein>
    <submittedName>
        <fullName evidence="1">Uncharacterized protein</fullName>
    </submittedName>
</protein>
<dbReference type="AlphaFoldDB" id="A0A146K0J1"/>
<gene>
    <name evidence="1" type="ORF">TPC1_30112</name>
</gene>
<dbReference type="EMBL" id="GDID01006213">
    <property type="protein sequence ID" value="JAP90393.1"/>
    <property type="molecule type" value="Transcribed_RNA"/>
</dbReference>
<organism evidence="1">
    <name type="scientific">Trepomonas sp. PC1</name>
    <dbReference type="NCBI Taxonomy" id="1076344"/>
    <lineage>
        <taxon>Eukaryota</taxon>
        <taxon>Metamonada</taxon>
        <taxon>Diplomonadida</taxon>
        <taxon>Hexamitidae</taxon>
        <taxon>Hexamitinae</taxon>
        <taxon>Trepomonas</taxon>
    </lineage>
</organism>
<sequence>FIGQQYRPSDYYGFNIAIYPLPGMTTTQFIQVVIQLQDIFKEQSLPFNCFISSEEEINEVLTCKIHQSQEILPEYDFPLFSVPCLQMSPYQSRQFVLNLGGFSEKDIGQSSGNIYTHLKEIIFDQNQKRLPQPQIEVHLLTYESLMASTLFPTIFSIDAVIAVGDESKYCQQQRGEEIIFTMLAKSQLADLRPFVQSLSDCLKQLSAKEMNTAVQFIDNIDNIKLFKQFYDEIYPINCFSFNQVAKPDIFGDFQLKRVQPNLQNSVETEFTNILQFEYNFDVYAKTDLLRILQKQQKRKTLKIPVKKKISQKFARNRKQFQIAKLFFKNQSFEKAKAIFSDLQKRMQDYYDDNLLKLSCKVYLTLIDYYEFQSGKGDVEKLQQSVTELILKNIHVVFCSGLFNTALGLLLTLYQIADTLGINQVIKQSLPTFLEFCQFMIPQFCVSNQLLLLAQRYKDLFPRTERQLLFQGIKMYMSTYLSILETKNQTLTNHEARMLDYYTISLQFTNSSPSQFCAELINDLTGTQVMNLQNLGLLDVFNPLQFAIRGFNLQKIQSKQHNYFPLAISSNQSCSFSDFQVTCRVKQNTTQNHDAVQITEKMQSCRTDSQINDFRQKKMNQFEFQKCDTGNKKYPQIFMHHPVTLEVGLPFNHLLSQFYSTVQAQEFQVKSNSGIEIKCQIIQQFYDEKRLSIVTQIQLHSESEFVCEVFELSRIKISVGSFGFEPKIKQSQFILINKYPKFSLKQIQVLNPTRFDLMFNEKTDETQLHFLFNLQLFNLDCIKYNVNLQDQILFVPIENKLVKLLSNAAGLNYEIAVSDVHIAIQLKHEIILVKFNYCDQVFCMDLRMKNTFATVSNDALKIHGGELICQQNTLASNSYGQQVLKKNLEAVQSLVFKQEHESLIFGVEAGENKHFFDDLADVGVNQAKEDNILTVTFQNPELMEKYSVNSIEVECYNCGSIGYVDSQNLRQELQFMVFDCYKIRITIRFDKISIPKII</sequence>
<name>A0A146K0J1_9EUKA</name>
<accession>A0A146K0J1</accession>
<proteinExistence type="predicted"/>
<feature type="non-terminal residue" evidence="1">
    <location>
        <position position="997"/>
    </location>
</feature>
<reference evidence="1" key="1">
    <citation type="submission" date="2015-07" db="EMBL/GenBank/DDBJ databases">
        <title>Adaptation to a free-living lifestyle via gene acquisitions in the diplomonad Trepomonas sp. PC1.</title>
        <authorList>
            <person name="Xu F."/>
            <person name="Jerlstrom-Hultqvist J."/>
            <person name="Kolisko M."/>
            <person name="Simpson A.G.B."/>
            <person name="Roger A.J."/>
            <person name="Svard S.G."/>
            <person name="Andersson J.O."/>
        </authorList>
    </citation>
    <scope>NUCLEOTIDE SEQUENCE</scope>
    <source>
        <strain evidence="1">PC1</strain>
    </source>
</reference>
<feature type="non-terminal residue" evidence="1">
    <location>
        <position position="1"/>
    </location>
</feature>